<feature type="region of interest" description="Disordered" evidence="1">
    <location>
        <begin position="60"/>
        <end position="95"/>
    </location>
</feature>
<evidence type="ECO:0000256" key="2">
    <source>
        <dbReference type="SAM" id="SignalP"/>
    </source>
</evidence>
<comment type="caution">
    <text evidence="3">The sequence shown here is derived from an EMBL/GenBank/DDBJ whole genome shotgun (WGS) entry which is preliminary data.</text>
</comment>
<keyword evidence="4" id="KW-1185">Reference proteome</keyword>
<feature type="chain" id="PRO_5012144009" description="DUF4148 domain-containing protein" evidence="2">
    <location>
        <begin position="21"/>
        <end position="95"/>
    </location>
</feature>
<name>A0A1V4HZF6_NITVU</name>
<organism evidence="3 4">
    <name type="scientific">Nitrobacter vulgaris</name>
    <dbReference type="NCBI Taxonomy" id="29421"/>
    <lineage>
        <taxon>Bacteria</taxon>
        <taxon>Pseudomonadati</taxon>
        <taxon>Pseudomonadota</taxon>
        <taxon>Alphaproteobacteria</taxon>
        <taxon>Hyphomicrobiales</taxon>
        <taxon>Nitrobacteraceae</taxon>
        <taxon>Nitrobacter</taxon>
    </lineage>
</organism>
<feature type="signal peptide" evidence="2">
    <location>
        <begin position="1"/>
        <end position="20"/>
    </location>
</feature>
<protein>
    <recommendedName>
        <fullName evidence="5">DUF4148 domain-containing protein</fullName>
    </recommendedName>
</protein>
<gene>
    <name evidence="3" type="ORF">B2M20_07410</name>
</gene>
<proteinExistence type="predicted"/>
<accession>A0A1V4HZF6</accession>
<evidence type="ECO:0000313" key="3">
    <source>
        <dbReference type="EMBL" id="OPH83368.1"/>
    </source>
</evidence>
<evidence type="ECO:0008006" key="5">
    <source>
        <dbReference type="Google" id="ProtNLM"/>
    </source>
</evidence>
<reference evidence="3 4" key="1">
    <citation type="submission" date="2017-02" db="EMBL/GenBank/DDBJ databases">
        <title>Genome sequence of the nitrite-oxidizing bacterium Nitrobacter vulgaris strain Ab1.</title>
        <authorList>
            <person name="Mellbye B.L."/>
            <person name="Davis E.W."/>
            <person name="Spieck E."/>
            <person name="Chang J.H."/>
            <person name="Bottomley P.J."/>
            <person name="Sayavedra-Soto L.A."/>
        </authorList>
    </citation>
    <scope>NUCLEOTIDE SEQUENCE [LARGE SCALE GENOMIC DNA]</scope>
    <source>
        <strain evidence="3 4">Ab1</strain>
    </source>
</reference>
<dbReference type="RefSeq" id="WP_079446439.1">
    <property type="nucleotide sequence ID" value="NZ_MWPQ01000032.1"/>
</dbReference>
<evidence type="ECO:0000256" key="1">
    <source>
        <dbReference type="SAM" id="MobiDB-lite"/>
    </source>
</evidence>
<sequence>MKILRASMLMAVLVSGPAFAQAPHFNMMADGPGKTPEQIEKQKAIEKAYKDTLRKIPDAAGVNDPWGGVRNEGQPKAIAKNKAKSKIGAAGGTAN</sequence>
<evidence type="ECO:0000313" key="4">
    <source>
        <dbReference type="Proteomes" id="UP000189940"/>
    </source>
</evidence>
<dbReference type="Proteomes" id="UP000189940">
    <property type="component" value="Unassembled WGS sequence"/>
</dbReference>
<dbReference type="AlphaFoldDB" id="A0A1V4HZF6"/>
<keyword evidence="2" id="KW-0732">Signal</keyword>
<dbReference type="OrthoDB" id="8130113at2"/>
<dbReference type="EMBL" id="MWPQ01000032">
    <property type="protein sequence ID" value="OPH83368.1"/>
    <property type="molecule type" value="Genomic_DNA"/>
</dbReference>